<feature type="transmembrane region" description="Helical" evidence="8">
    <location>
        <begin position="84"/>
        <end position="107"/>
    </location>
</feature>
<dbReference type="InterPro" id="IPR003663">
    <property type="entry name" value="Sugar/inositol_transpt"/>
</dbReference>
<feature type="transmembrane region" description="Helical" evidence="8">
    <location>
        <begin position="386"/>
        <end position="409"/>
    </location>
</feature>
<dbReference type="SUPFAM" id="SSF103473">
    <property type="entry name" value="MFS general substrate transporter"/>
    <property type="match status" value="1"/>
</dbReference>
<keyword evidence="11" id="KW-1185">Reference proteome</keyword>
<dbReference type="PANTHER" id="PTHR48022:SF10">
    <property type="entry name" value="MAJOR FACILITATOR SUPERFAMILY (MFS) PROFILE DOMAIN-CONTAINING PROTEIN"/>
    <property type="match status" value="1"/>
</dbReference>
<evidence type="ECO:0000256" key="3">
    <source>
        <dbReference type="ARBA" id="ARBA00022448"/>
    </source>
</evidence>
<feature type="transmembrane region" description="Helical" evidence="8">
    <location>
        <begin position="354"/>
        <end position="374"/>
    </location>
</feature>
<gene>
    <name evidence="10" type="ORF">C8A05DRAFT_17332</name>
</gene>
<feature type="domain" description="Major facilitator superfamily (MFS) profile" evidence="9">
    <location>
        <begin position="35"/>
        <end position="480"/>
    </location>
</feature>
<proteinExistence type="inferred from homology"/>
<feature type="transmembrane region" description="Helical" evidence="8">
    <location>
        <begin position="203"/>
        <end position="222"/>
    </location>
</feature>
<comment type="caution">
    <text evidence="10">The sequence shown here is derived from an EMBL/GenBank/DDBJ whole genome shotgun (WGS) entry which is preliminary data.</text>
</comment>
<dbReference type="EMBL" id="MU855680">
    <property type="protein sequence ID" value="KAK3900349.1"/>
    <property type="molecule type" value="Genomic_DNA"/>
</dbReference>
<feature type="transmembrane region" description="Helical" evidence="8">
    <location>
        <begin position="292"/>
        <end position="314"/>
    </location>
</feature>
<dbReference type="InterPro" id="IPR020846">
    <property type="entry name" value="MFS_dom"/>
</dbReference>
<name>A0AAN6RRQ0_9PEZI</name>
<evidence type="ECO:0000313" key="11">
    <source>
        <dbReference type="Proteomes" id="UP001303889"/>
    </source>
</evidence>
<reference evidence="10" key="2">
    <citation type="submission" date="2023-05" db="EMBL/GenBank/DDBJ databases">
        <authorList>
            <consortium name="Lawrence Berkeley National Laboratory"/>
            <person name="Steindorff A."/>
            <person name="Hensen N."/>
            <person name="Bonometti L."/>
            <person name="Westerberg I."/>
            <person name="Brannstrom I.O."/>
            <person name="Guillou S."/>
            <person name="Cros-Aarteil S."/>
            <person name="Calhoun S."/>
            <person name="Haridas S."/>
            <person name="Kuo A."/>
            <person name="Mondo S."/>
            <person name="Pangilinan J."/>
            <person name="Riley R."/>
            <person name="Labutti K."/>
            <person name="Andreopoulos B."/>
            <person name="Lipzen A."/>
            <person name="Chen C."/>
            <person name="Yanf M."/>
            <person name="Daum C."/>
            <person name="Ng V."/>
            <person name="Clum A."/>
            <person name="Ohm R."/>
            <person name="Martin F."/>
            <person name="Silar P."/>
            <person name="Natvig D."/>
            <person name="Lalanne C."/>
            <person name="Gautier V."/>
            <person name="Ament-Velasquez S.L."/>
            <person name="Kruys A."/>
            <person name="Hutchinson M.I."/>
            <person name="Powell A.J."/>
            <person name="Barry K."/>
            <person name="Miller A.N."/>
            <person name="Grigoriev I.V."/>
            <person name="Debuchy R."/>
            <person name="Gladieux P."/>
            <person name="Thoren M.H."/>
            <person name="Johannesson H."/>
        </authorList>
    </citation>
    <scope>NUCLEOTIDE SEQUENCE</scope>
    <source>
        <strain evidence="10">CBS 103.79</strain>
    </source>
</reference>
<organism evidence="10 11">
    <name type="scientific">Staphylotrichum tortipilum</name>
    <dbReference type="NCBI Taxonomy" id="2831512"/>
    <lineage>
        <taxon>Eukaryota</taxon>
        <taxon>Fungi</taxon>
        <taxon>Dikarya</taxon>
        <taxon>Ascomycota</taxon>
        <taxon>Pezizomycotina</taxon>
        <taxon>Sordariomycetes</taxon>
        <taxon>Sordariomycetidae</taxon>
        <taxon>Sordariales</taxon>
        <taxon>Chaetomiaceae</taxon>
        <taxon>Staphylotrichum</taxon>
    </lineage>
</organism>
<comment type="similarity">
    <text evidence="2 7">Belongs to the major facilitator superfamily. Sugar transporter (TC 2.A.1.1) family.</text>
</comment>
<dbReference type="InterPro" id="IPR005828">
    <property type="entry name" value="MFS_sugar_transport-like"/>
</dbReference>
<evidence type="ECO:0000256" key="6">
    <source>
        <dbReference type="ARBA" id="ARBA00023136"/>
    </source>
</evidence>
<dbReference type="InterPro" id="IPR005829">
    <property type="entry name" value="Sugar_transporter_CS"/>
</dbReference>
<keyword evidence="6 8" id="KW-0472">Membrane</keyword>
<feature type="transmembrane region" description="Helical" evidence="8">
    <location>
        <begin position="169"/>
        <end position="188"/>
    </location>
</feature>
<protein>
    <submittedName>
        <fullName evidence="10">Sugar porter family MFS transporter</fullName>
    </submittedName>
</protein>
<evidence type="ECO:0000313" key="10">
    <source>
        <dbReference type="EMBL" id="KAK3900349.1"/>
    </source>
</evidence>
<dbReference type="NCBIfam" id="TIGR00879">
    <property type="entry name" value="SP"/>
    <property type="match status" value="1"/>
</dbReference>
<sequence>MVAHATDRPEKGGEVVVTEGVKDLSLRANWRTIAITLYMGISLFEYGFDKGAIAGFQAMPGFLQIFGYQNPNGSWNIHSGPQQIISSFMILGAIIGALLTGPVGSYLGRRHSMMMASLLVIIAIMLMAITTSFGALYFSRLLCGIGNGFLLNFSMVYLQESAPPHMRGLCFGVVTSWITIGTTVGMVINKETAGMMSREAYRIPLYACFPAPAILFLTLPFLHESPRWLLHHGRPEEALASLRFLRKGAYDEVAVQQEFEEMKAIAAREAETQADWRLIFELFRGTNLRRTIICVGVGTANAGVGAMFILAFGTYFFKTAEVGDPFLWTIISNCVGLAGLMLTWVFVGRVGRRHLIIIGCALCTVCMIVMAALYTNNGLSRHNAGIGLIVTTSVYLFGFNFGLEPYVYLVAGELPAQNLRAYTMGLASGVSFIFGWLTAFTTPYFINKAELNWGPKYGYIWFVSGLIVTAFVYFMLPEVRGRTLEEIDEMFRNKVATRDFPKYVCVEIEEARERAIMNTRAFAKEGSIEEKHISAHVENADNKV</sequence>
<evidence type="ECO:0000256" key="1">
    <source>
        <dbReference type="ARBA" id="ARBA00004141"/>
    </source>
</evidence>
<feature type="transmembrane region" description="Helical" evidence="8">
    <location>
        <begin position="421"/>
        <end position="446"/>
    </location>
</feature>
<dbReference type="PROSITE" id="PS00217">
    <property type="entry name" value="SUGAR_TRANSPORT_2"/>
    <property type="match status" value="1"/>
</dbReference>
<evidence type="ECO:0000256" key="7">
    <source>
        <dbReference type="RuleBase" id="RU003346"/>
    </source>
</evidence>
<dbReference type="GO" id="GO:0005351">
    <property type="term" value="F:carbohydrate:proton symporter activity"/>
    <property type="evidence" value="ECO:0007669"/>
    <property type="project" value="TreeGrafter"/>
</dbReference>
<dbReference type="InterPro" id="IPR050360">
    <property type="entry name" value="MFS_Sugar_Transporters"/>
</dbReference>
<keyword evidence="4 8" id="KW-0812">Transmembrane</keyword>
<dbReference type="Pfam" id="PF00083">
    <property type="entry name" value="Sugar_tr"/>
    <property type="match status" value="1"/>
</dbReference>
<dbReference type="PROSITE" id="PS50850">
    <property type="entry name" value="MFS"/>
    <property type="match status" value="1"/>
</dbReference>
<feature type="transmembrane region" description="Helical" evidence="8">
    <location>
        <begin position="326"/>
        <end position="347"/>
    </location>
</feature>
<comment type="subcellular location">
    <subcellularLocation>
        <location evidence="1">Membrane</location>
        <topology evidence="1">Multi-pass membrane protein</topology>
    </subcellularLocation>
</comment>
<dbReference type="AlphaFoldDB" id="A0AAN6RRQ0"/>
<reference evidence="10" key="1">
    <citation type="journal article" date="2023" name="Mol. Phylogenet. Evol.">
        <title>Genome-scale phylogeny and comparative genomics of the fungal order Sordariales.</title>
        <authorList>
            <person name="Hensen N."/>
            <person name="Bonometti L."/>
            <person name="Westerberg I."/>
            <person name="Brannstrom I.O."/>
            <person name="Guillou S."/>
            <person name="Cros-Aarteil S."/>
            <person name="Calhoun S."/>
            <person name="Haridas S."/>
            <person name="Kuo A."/>
            <person name="Mondo S."/>
            <person name="Pangilinan J."/>
            <person name="Riley R."/>
            <person name="LaButti K."/>
            <person name="Andreopoulos B."/>
            <person name="Lipzen A."/>
            <person name="Chen C."/>
            <person name="Yan M."/>
            <person name="Daum C."/>
            <person name="Ng V."/>
            <person name="Clum A."/>
            <person name="Steindorff A."/>
            <person name="Ohm R.A."/>
            <person name="Martin F."/>
            <person name="Silar P."/>
            <person name="Natvig D.O."/>
            <person name="Lalanne C."/>
            <person name="Gautier V."/>
            <person name="Ament-Velasquez S.L."/>
            <person name="Kruys A."/>
            <person name="Hutchinson M.I."/>
            <person name="Powell A.J."/>
            <person name="Barry K."/>
            <person name="Miller A.N."/>
            <person name="Grigoriev I.V."/>
            <person name="Debuchy R."/>
            <person name="Gladieux P."/>
            <person name="Hiltunen Thoren M."/>
            <person name="Johannesson H."/>
        </authorList>
    </citation>
    <scope>NUCLEOTIDE SEQUENCE</scope>
    <source>
        <strain evidence="10">CBS 103.79</strain>
    </source>
</reference>
<evidence type="ECO:0000256" key="2">
    <source>
        <dbReference type="ARBA" id="ARBA00010992"/>
    </source>
</evidence>
<dbReference type="GO" id="GO:0016020">
    <property type="term" value="C:membrane"/>
    <property type="evidence" value="ECO:0007669"/>
    <property type="project" value="UniProtKB-SubCell"/>
</dbReference>
<dbReference type="Gene3D" id="1.20.1250.20">
    <property type="entry name" value="MFS general substrate transporter like domains"/>
    <property type="match status" value="1"/>
</dbReference>
<dbReference type="PANTHER" id="PTHR48022">
    <property type="entry name" value="PLASTIDIC GLUCOSE TRANSPORTER 4"/>
    <property type="match status" value="1"/>
</dbReference>
<feature type="transmembrane region" description="Helical" evidence="8">
    <location>
        <begin position="458"/>
        <end position="476"/>
    </location>
</feature>
<keyword evidence="5 8" id="KW-1133">Transmembrane helix</keyword>
<dbReference type="FunFam" id="1.20.1250.20:FF:000078">
    <property type="entry name" value="MFS maltose transporter, putative"/>
    <property type="match status" value="1"/>
</dbReference>
<accession>A0AAN6RRQ0</accession>
<evidence type="ECO:0000256" key="5">
    <source>
        <dbReference type="ARBA" id="ARBA00022989"/>
    </source>
</evidence>
<feature type="transmembrane region" description="Helical" evidence="8">
    <location>
        <begin position="114"/>
        <end position="131"/>
    </location>
</feature>
<evidence type="ECO:0000256" key="8">
    <source>
        <dbReference type="SAM" id="Phobius"/>
    </source>
</evidence>
<evidence type="ECO:0000259" key="9">
    <source>
        <dbReference type="PROSITE" id="PS50850"/>
    </source>
</evidence>
<dbReference type="InterPro" id="IPR036259">
    <property type="entry name" value="MFS_trans_sf"/>
</dbReference>
<keyword evidence="3 7" id="KW-0813">Transport</keyword>
<evidence type="ECO:0000256" key="4">
    <source>
        <dbReference type="ARBA" id="ARBA00022692"/>
    </source>
</evidence>
<dbReference type="Proteomes" id="UP001303889">
    <property type="component" value="Unassembled WGS sequence"/>
</dbReference>